<dbReference type="AlphaFoldDB" id="K2KC76"/>
<gene>
    <name evidence="1" type="ORF">OUI_0647</name>
</gene>
<dbReference type="GO" id="GO:0003677">
    <property type="term" value="F:DNA binding"/>
    <property type="evidence" value="ECO:0007669"/>
    <property type="project" value="UniProtKB-KW"/>
</dbReference>
<organism evidence="1 2">
    <name type="scientific">Helicobacter pylori R036d</name>
    <dbReference type="NCBI Taxonomy" id="1145113"/>
    <lineage>
        <taxon>Bacteria</taxon>
        <taxon>Pseudomonadati</taxon>
        <taxon>Campylobacterota</taxon>
        <taxon>Epsilonproteobacteria</taxon>
        <taxon>Campylobacterales</taxon>
        <taxon>Helicobacteraceae</taxon>
        <taxon>Helicobacter</taxon>
    </lineage>
</organism>
<name>K2KC76_HELPX</name>
<evidence type="ECO:0000313" key="1">
    <source>
        <dbReference type="EMBL" id="EKE85493.1"/>
    </source>
</evidence>
<dbReference type="PATRIC" id="fig|1145113.3.peg.631"/>
<comment type="caution">
    <text evidence="1">The sequence shown here is derived from an EMBL/GenBank/DDBJ whole genome shotgun (WGS) entry which is preliminary data.</text>
</comment>
<dbReference type="Proteomes" id="UP000006759">
    <property type="component" value="Unassembled WGS sequence"/>
</dbReference>
<protein>
    <submittedName>
        <fullName evidence="1">Putative transposase DNA-binding domain protein</fullName>
    </submittedName>
</protein>
<evidence type="ECO:0000313" key="2">
    <source>
        <dbReference type="Proteomes" id="UP000006759"/>
    </source>
</evidence>
<keyword evidence="1" id="KW-0238">DNA-binding</keyword>
<dbReference type="EMBL" id="AMOT01000004">
    <property type="protein sequence ID" value="EKE85493.1"/>
    <property type="molecule type" value="Genomic_DNA"/>
</dbReference>
<reference evidence="1 2" key="1">
    <citation type="submission" date="2012-08" db="EMBL/GenBank/DDBJ databases">
        <title>Comparative Sequence Analysis of H. pylori isolates.</title>
        <authorList>
            <person name="Blanchard T.G."/>
            <person name="Czinn S.J."/>
            <person name="McCracken C.M."/>
            <person name="Abolude K.A."/>
            <person name="Shefchek K.S."/>
            <person name="Maroo A.M."/>
            <person name="Santana-Cruz I.S."/>
            <person name="Tallon L.J."/>
            <person name="Ficke F.W.F."/>
        </authorList>
    </citation>
    <scope>NUCLEOTIDE SEQUENCE [LARGE SCALE GENOMIC DNA]</scope>
    <source>
        <strain evidence="1 2">R036d</strain>
    </source>
</reference>
<accession>K2KC76</accession>
<sequence length="49" mass="5510">MCPDCGYKEHRDINAANNIFIKGLSFFGVGNIHADFKEQSFSLVSVEIF</sequence>
<proteinExistence type="predicted"/>